<reference evidence="21 22" key="1">
    <citation type="submission" date="2018-03" db="EMBL/GenBank/DDBJ databases">
        <title>Genomic Encyclopedia of Archaeal and Bacterial Type Strains, Phase II (KMG-II): from individual species to whole genera.</title>
        <authorList>
            <person name="Goeker M."/>
        </authorList>
    </citation>
    <scope>NUCLEOTIDE SEQUENCE [LARGE SCALE GENOMIC DNA]</scope>
    <source>
        <strain evidence="21 22">DSM 28229</strain>
    </source>
</reference>
<feature type="domain" description="Mannosidase Ig/CBM-like" evidence="19">
    <location>
        <begin position="683"/>
        <end position="769"/>
    </location>
</feature>
<evidence type="ECO:0000256" key="6">
    <source>
        <dbReference type="ARBA" id="ARBA00012754"/>
    </source>
</evidence>
<keyword evidence="10" id="KW-0325">Glycoprotein</keyword>
<evidence type="ECO:0000256" key="11">
    <source>
        <dbReference type="ARBA" id="ARBA00023228"/>
    </source>
</evidence>
<evidence type="ECO:0000313" key="22">
    <source>
        <dbReference type="Proteomes" id="UP000245535"/>
    </source>
</evidence>
<dbReference type="InterPro" id="IPR041625">
    <property type="entry name" value="Beta-mannosidase_Ig"/>
</dbReference>
<dbReference type="GO" id="GO:0006516">
    <property type="term" value="P:glycoprotein catabolic process"/>
    <property type="evidence" value="ECO:0007669"/>
    <property type="project" value="TreeGrafter"/>
</dbReference>
<dbReference type="PANTHER" id="PTHR43730:SF1">
    <property type="entry name" value="BETA-MANNOSIDASE"/>
    <property type="match status" value="1"/>
</dbReference>
<evidence type="ECO:0000256" key="13">
    <source>
        <dbReference type="ARBA" id="ARBA00038429"/>
    </source>
</evidence>
<sequence length="861" mass="100744">MKWHFFIVAILTLSFTSSVMAQKESRSLDGQWTFKQVGQQNWMNAKVPGTVHTDLKNLGKIEDPYYRLNEHNQQWVDKVDWEYQKEIFLTEEELSKDHIELLFEGLDTYATVFWNEEEVLSSDNMFRRYHIDLSQKVKKENILRVVFTSPIRKGLSLLADHGYPLPAINDQSELGGLGEHAVSIFTRKAGYHYGWDWGPRFVTSGIWRSVNLISWNSNQLKEVFIKQEKITSKKAFLKAKISVENKQNLEAKVFVNNHLVSSQSISSTENEIDFEIENPNFWYPNGMGEAYLYNVRVEIWSELLLDTWQEQIGLRDIEWVLEKDKKGDGTSFYLKVNGQAVFSKGANYIPNDLFLPEVSEEKYEHIVLSAKKANMNMLRVWGGGIYENKTFYDLCDKHGIMVWQDFMFACSMYPGHHAFLENVRQEAIDNVKRLRNHPSIVLWCGNNEIEAAWSEWDENSGWGWKQKYNSQQRKEIWAAYDTIFHQILPQVVDQHTDNTFYWHSSPSAGFEKISNYESNSGDMHYWGVWHGEHPFEDFRKYIPRFMSEYGFQSFPSFNAVKRFTLPEDWDIESEVMASHQRSGIGNLRIRSYMEQYYQVPIDFEQLLYVGQVLQAKATEIAIEAHRNAMPYCMGTLYWQINDCWPVASWSSIDSYGNWKAMHYKVKQMYEPILWTSSQEGDILELALVNDLPNKDRGQWYIELMDFEGNSLWKKKGNSSIASISKEVIMKISLSEIKEEIPLEKAVLKLSYENEIHRAERTYFFVNPKNLILPKPDISFEVYHQSGDIFVELKADVIAKDVFLYSNSTEDAHFSENYFELLPNETKTVKYLGNQSLEELKNNLKLMHLQQTMKSENNSNSL</sequence>
<comment type="catalytic activity">
    <reaction evidence="1">
        <text>Hydrolysis of terminal, non-reducing beta-D-mannose residues in beta-D-mannosides.</text>
        <dbReference type="EC" id="3.2.1.25"/>
    </reaction>
</comment>
<keyword evidence="8 16" id="KW-0732">Signal</keyword>
<dbReference type="EMBL" id="QGDO01000004">
    <property type="protein sequence ID" value="PWJ41098.1"/>
    <property type="molecule type" value="Genomic_DNA"/>
</dbReference>
<comment type="subcellular location">
    <subcellularLocation>
        <location evidence="2">Lysosome</location>
    </subcellularLocation>
    <subcellularLocation>
        <location evidence="3">Secreted</location>
    </subcellularLocation>
</comment>
<dbReference type="EC" id="3.2.1.25" evidence="6"/>
<evidence type="ECO:0000256" key="10">
    <source>
        <dbReference type="ARBA" id="ARBA00023180"/>
    </source>
</evidence>
<dbReference type="Proteomes" id="UP000245535">
    <property type="component" value="Unassembled WGS sequence"/>
</dbReference>
<feature type="domain" description="Beta-mannosidase-like galactose-binding" evidence="20">
    <location>
        <begin position="32"/>
        <end position="208"/>
    </location>
</feature>
<protein>
    <recommendedName>
        <fullName evidence="14">Beta-mannosidase B</fullName>
        <ecNumber evidence="6">3.2.1.25</ecNumber>
    </recommendedName>
    <alternativeName>
        <fullName evidence="15">Mannanase B</fullName>
    </alternativeName>
</protein>
<dbReference type="InterPro" id="IPR006102">
    <property type="entry name" value="Ig-like_GH2"/>
</dbReference>
<feature type="chain" id="PRO_5016330097" description="Beta-mannosidase B" evidence="16">
    <location>
        <begin position="22"/>
        <end position="861"/>
    </location>
</feature>
<dbReference type="RefSeq" id="WP_109620146.1">
    <property type="nucleotide sequence ID" value="NZ_QGDO01000004.1"/>
</dbReference>
<evidence type="ECO:0000259" key="18">
    <source>
        <dbReference type="Pfam" id="PF17753"/>
    </source>
</evidence>
<dbReference type="OrthoDB" id="9801077at2"/>
<dbReference type="InterPro" id="IPR017853">
    <property type="entry name" value="GH"/>
</dbReference>
<dbReference type="PANTHER" id="PTHR43730">
    <property type="entry name" value="BETA-MANNOSIDASE"/>
    <property type="match status" value="1"/>
</dbReference>
<dbReference type="Gene3D" id="2.60.120.260">
    <property type="entry name" value="Galactose-binding domain-like"/>
    <property type="match status" value="1"/>
</dbReference>
<dbReference type="GO" id="GO:0005975">
    <property type="term" value="P:carbohydrate metabolic process"/>
    <property type="evidence" value="ECO:0007669"/>
    <property type="project" value="InterPro"/>
</dbReference>
<comment type="subunit">
    <text evidence="5">Homodimer.</text>
</comment>
<keyword evidence="22" id="KW-1185">Reference proteome</keyword>
<comment type="similarity">
    <text evidence="13">Belongs to the glycosyl hydrolase 2 family. Beta-mannosidase B subfamily.</text>
</comment>
<dbReference type="SUPFAM" id="SSF51445">
    <property type="entry name" value="(Trans)glycosidases"/>
    <property type="match status" value="1"/>
</dbReference>
<accession>A0A315Z8W5</accession>
<keyword evidence="11" id="KW-0458">Lysosome</keyword>
<evidence type="ECO:0000256" key="1">
    <source>
        <dbReference type="ARBA" id="ARBA00000829"/>
    </source>
</evidence>
<feature type="signal peptide" evidence="16">
    <location>
        <begin position="1"/>
        <end position="21"/>
    </location>
</feature>
<evidence type="ECO:0000259" key="20">
    <source>
        <dbReference type="Pfam" id="PF22666"/>
    </source>
</evidence>
<keyword evidence="9" id="KW-0378">Hydrolase</keyword>
<evidence type="ECO:0000256" key="2">
    <source>
        <dbReference type="ARBA" id="ARBA00004371"/>
    </source>
</evidence>
<organism evidence="21 22">
    <name type="scientific">Sediminitomix flava</name>
    <dbReference type="NCBI Taxonomy" id="379075"/>
    <lineage>
        <taxon>Bacteria</taxon>
        <taxon>Pseudomonadati</taxon>
        <taxon>Bacteroidota</taxon>
        <taxon>Cytophagia</taxon>
        <taxon>Cytophagales</taxon>
        <taxon>Flammeovirgaceae</taxon>
        <taxon>Sediminitomix</taxon>
    </lineage>
</organism>
<dbReference type="Gene3D" id="3.20.20.80">
    <property type="entry name" value="Glycosidases"/>
    <property type="match status" value="1"/>
</dbReference>
<dbReference type="SUPFAM" id="SSF49303">
    <property type="entry name" value="beta-Galactosidase/glucuronidase domain"/>
    <property type="match status" value="3"/>
</dbReference>
<feature type="domain" description="Beta-mannosidase Ig-fold" evidence="18">
    <location>
        <begin position="772"/>
        <end position="850"/>
    </location>
</feature>
<dbReference type="InterPro" id="IPR036156">
    <property type="entry name" value="Beta-gal/glucu_dom_sf"/>
</dbReference>
<dbReference type="FunFam" id="2.60.120.260:FF:000060">
    <property type="entry name" value="Probable beta-mannosidase"/>
    <property type="match status" value="1"/>
</dbReference>
<dbReference type="InterPro" id="IPR041447">
    <property type="entry name" value="Mannosidase_ig"/>
</dbReference>
<evidence type="ECO:0000256" key="9">
    <source>
        <dbReference type="ARBA" id="ARBA00022801"/>
    </source>
</evidence>
<dbReference type="GO" id="GO:0005764">
    <property type="term" value="C:lysosome"/>
    <property type="evidence" value="ECO:0007669"/>
    <property type="project" value="UniProtKB-SubCell"/>
</dbReference>
<evidence type="ECO:0000256" key="4">
    <source>
        <dbReference type="ARBA" id="ARBA00004740"/>
    </source>
</evidence>
<comment type="pathway">
    <text evidence="4">Glycan metabolism; N-glycan degradation.</text>
</comment>
<dbReference type="InterPro" id="IPR008979">
    <property type="entry name" value="Galactose-bd-like_sf"/>
</dbReference>
<proteinExistence type="inferred from homology"/>
<dbReference type="GO" id="GO:0005576">
    <property type="term" value="C:extracellular region"/>
    <property type="evidence" value="ECO:0007669"/>
    <property type="project" value="UniProtKB-SubCell"/>
</dbReference>
<gene>
    <name evidence="21" type="ORF">BC781_104373</name>
</gene>
<evidence type="ECO:0000256" key="5">
    <source>
        <dbReference type="ARBA" id="ARBA00011738"/>
    </source>
</evidence>
<dbReference type="GO" id="GO:0004567">
    <property type="term" value="F:beta-mannosidase activity"/>
    <property type="evidence" value="ECO:0007669"/>
    <property type="project" value="UniProtKB-EC"/>
</dbReference>
<evidence type="ECO:0000256" key="14">
    <source>
        <dbReference type="ARBA" id="ARBA00041069"/>
    </source>
</evidence>
<evidence type="ECO:0000256" key="7">
    <source>
        <dbReference type="ARBA" id="ARBA00022525"/>
    </source>
</evidence>
<dbReference type="SUPFAM" id="SSF49785">
    <property type="entry name" value="Galactose-binding domain-like"/>
    <property type="match status" value="1"/>
</dbReference>
<keyword evidence="7" id="KW-0964">Secreted</keyword>
<feature type="domain" description="Glycoside hydrolase family 2 immunoglobulin-like beta-sandwich" evidence="17">
    <location>
        <begin position="221"/>
        <end position="315"/>
    </location>
</feature>
<dbReference type="InterPro" id="IPR050887">
    <property type="entry name" value="Beta-mannosidase_GH2"/>
</dbReference>
<dbReference type="Pfam" id="PF17753">
    <property type="entry name" value="Ig_mannosidase"/>
    <property type="match status" value="1"/>
</dbReference>
<evidence type="ECO:0000259" key="19">
    <source>
        <dbReference type="Pfam" id="PF17786"/>
    </source>
</evidence>
<comment type="caution">
    <text evidence="21">The sequence shown here is derived from an EMBL/GenBank/DDBJ whole genome shotgun (WGS) entry which is preliminary data.</text>
</comment>
<dbReference type="FunFam" id="3.20.20.80:FF:000050">
    <property type="entry name" value="Beta-mannosidase B"/>
    <property type="match status" value="1"/>
</dbReference>
<dbReference type="InterPro" id="IPR054593">
    <property type="entry name" value="Beta-mannosidase-like_N2"/>
</dbReference>
<evidence type="ECO:0000256" key="8">
    <source>
        <dbReference type="ARBA" id="ARBA00022729"/>
    </source>
</evidence>
<dbReference type="Pfam" id="PF17786">
    <property type="entry name" value="Mannosidase_ig"/>
    <property type="match status" value="1"/>
</dbReference>
<dbReference type="Pfam" id="PF00703">
    <property type="entry name" value="Glyco_hydro_2"/>
    <property type="match status" value="1"/>
</dbReference>
<dbReference type="Gene3D" id="2.60.40.10">
    <property type="entry name" value="Immunoglobulins"/>
    <property type="match status" value="3"/>
</dbReference>
<evidence type="ECO:0000256" key="15">
    <source>
        <dbReference type="ARBA" id="ARBA00041614"/>
    </source>
</evidence>
<dbReference type="Pfam" id="PF22666">
    <property type="entry name" value="Glyco_hydro_2_N2"/>
    <property type="match status" value="1"/>
</dbReference>
<name>A0A315Z8W5_SEDFL</name>
<evidence type="ECO:0000256" key="3">
    <source>
        <dbReference type="ARBA" id="ARBA00004613"/>
    </source>
</evidence>
<evidence type="ECO:0000259" key="17">
    <source>
        <dbReference type="Pfam" id="PF00703"/>
    </source>
</evidence>
<evidence type="ECO:0000313" key="21">
    <source>
        <dbReference type="EMBL" id="PWJ41098.1"/>
    </source>
</evidence>
<keyword evidence="12" id="KW-0326">Glycosidase</keyword>
<dbReference type="InterPro" id="IPR013783">
    <property type="entry name" value="Ig-like_fold"/>
</dbReference>
<dbReference type="AlphaFoldDB" id="A0A315Z8W5"/>
<evidence type="ECO:0000256" key="16">
    <source>
        <dbReference type="SAM" id="SignalP"/>
    </source>
</evidence>
<evidence type="ECO:0000256" key="12">
    <source>
        <dbReference type="ARBA" id="ARBA00023295"/>
    </source>
</evidence>